<dbReference type="Proteomes" id="UP000002027">
    <property type="component" value="Chromosome 1"/>
</dbReference>
<proteinExistence type="predicted"/>
<dbReference type="STRING" id="479434.Sthe_0317"/>
<sequence>MDETRARDLATRAIERLGGMEAVEHLFVEPHVPNPEHEFVIEDQRVMVRLRDAQRPATVYVGPYTFELRDRRLVRAAGA</sequence>
<dbReference type="RefSeq" id="WP_012870804.1">
    <property type="nucleotide sequence ID" value="NC_013523.1"/>
</dbReference>
<evidence type="ECO:0000313" key="1">
    <source>
        <dbReference type="EMBL" id="ACZ37756.1"/>
    </source>
</evidence>
<accession>D1C6Z5</accession>
<reference evidence="1 2" key="2">
    <citation type="journal article" date="2010" name="Stand. Genomic Sci.">
        <title>Complete genome sequence of Desulfohalobium retbaense type strain (HR(100)).</title>
        <authorList>
            <person name="Spring S."/>
            <person name="Nolan M."/>
            <person name="Lapidus A."/>
            <person name="Glavina Del Rio T."/>
            <person name="Copeland A."/>
            <person name="Tice H."/>
            <person name="Cheng J.F."/>
            <person name="Lucas S."/>
            <person name="Land M."/>
            <person name="Chen F."/>
            <person name="Bruce D."/>
            <person name="Goodwin L."/>
            <person name="Pitluck S."/>
            <person name="Ivanova N."/>
            <person name="Mavromatis K."/>
            <person name="Mikhailova N."/>
            <person name="Pati A."/>
            <person name="Chen A."/>
            <person name="Palaniappan K."/>
            <person name="Hauser L."/>
            <person name="Chang Y.J."/>
            <person name="Jeffries C.D."/>
            <person name="Munk C."/>
            <person name="Kiss H."/>
            <person name="Chain P."/>
            <person name="Han C."/>
            <person name="Brettin T."/>
            <person name="Detter J.C."/>
            <person name="Schuler E."/>
            <person name="Goker M."/>
            <person name="Rohde M."/>
            <person name="Bristow J."/>
            <person name="Eisen J.A."/>
            <person name="Markowitz V."/>
            <person name="Hugenholtz P."/>
            <person name="Kyrpides N.C."/>
            <person name="Klenk H.P."/>
        </authorList>
    </citation>
    <scope>NUCLEOTIDE SEQUENCE [LARGE SCALE GENOMIC DNA]</scope>
    <source>
        <strain evidence="2">ATCC 49802 / DSM 20745 / S 6022</strain>
    </source>
</reference>
<dbReference type="OrthoDB" id="9898912at2"/>
<dbReference type="KEGG" id="sti:Sthe_0317"/>
<reference evidence="2" key="1">
    <citation type="submission" date="2009-11" db="EMBL/GenBank/DDBJ databases">
        <title>The complete chromosome 1 of Sphaerobacter thermophilus DSM 20745.</title>
        <authorList>
            <person name="Lucas S."/>
            <person name="Copeland A."/>
            <person name="Lapidus A."/>
            <person name="Glavina del Rio T."/>
            <person name="Dalin E."/>
            <person name="Tice H."/>
            <person name="Bruce D."/>
            <person name="Goodwin L."/>
            <person name="Pitluck S."/>
            <person name="Kyrpides N."/>
            <person name="Mavromatis K."/>
            <person name="Ivanova N."/>
            <person name="Mikhailova N."/>
            <person name="LaButti K.M."/>
            <person name="Clum A."/>
            <person name="Sun H.I."/>
            <person name="Brettin T."/>
            <person name="Detter J.C."/>
            <person name="Han C."/>
            <person name="Larimer F."/>
            <person name="Land M."/>
            <person name="Hauser L."/>
            <person name="Markowitz V."/>
            <person name="Cheng J.F."/>
            <person name="Hugenholtz P."/>
            <person name="Woyke T."/>
            <person name="Wu D."/>
            <person name="Steenblock K."/>
            <person name="Schneider S."/>
            <person name="Pukall R."/>
            <person name="Goeker M."/>
            <person name="Klenk H.P."/>
            <person name="Eisen J.A."/>
        </authorList>
    </citation>
    <scope>NUCLEOTIDE SEQUENCE [LARGE SCALE GENOMIC DNA]</scope>
    <source>
        <strain evidence="2">ATCC 49802 / DSM 20745 / S 6022</strain>
    </source>
</reference>
<keyword evidence="2" id="KW-1185">Reference proteome</keyword>
<dbReference type="EMBL" id="CP001823">
    <property type="protein sequence ID" value="ACZ37756.1"/>
    <property type="molecule type" value="Genomic_DNA"/>
</dbReference>
<dbReference type="InParanoid" id="D1C6Z5"/>
<dbReference type="AlphaFoldDB" id="D1C6Z5"/>
<protein>
    <submittedName>
        <fullName evidence="1">Uncharacterized protein</fullName>
    </submittedName>
</protein>
<gene>
    <name evidence="1" type="ordered locus">Sthe_0317</name>
</gene>
<dbReference type="HOGENOM" id="CLU_2526444_0_0_0"/>
<name>D1C6Z5_SPHTD</name>
<evidence type="ECO:0000313" key="2">
    <source>
        <dbReference type="Proteomes" id="UP000002027"/>
    </source>
</evidence>
<organism evidence="1 2">
    <name type="scientific">Sphaerobacter thermophilus (strain ATCC 49802 / DSM 20745 / KCCM 41009 / NCIMB 13125 / S 6022)</name>
    <dbReference type="NCBI Taxonomy" id="479434"/>
    <lineage>
        <taxon>Bacteria</taxon>
        <taxon>Pseudomonadati</taxon>
        <taxon>Thermomicrobiota</taxon>
        <taxon>Thermomicrobia</taxon>
        <taxon>Sphaerobacterales</taxon>
        <taxon>Sphaerobacterineae</taxon>
        <taxon>Sphaerobacteraceae</taxon>
        <taxon>Sphaerobacter</taxon>
    </lineage>
</organism>